<comment type="caution">
    <text evidence="2">The sequence shown here is derived from an EMBL/GenBank/DDBJ whole genome shotgun (WGS) entry which is preliminary data.</text>
</comment>
<organism evidence="2 3">
    <name type="scientific">Riccia fluitans</name>
    <dbReference type="NCBI Taxonomy" id="41844"/>
    <lineage>
        <taxon>Eukaryota</taxon>
        <taxon>Viridiplantae</taxon>
        <taxon>Streptophyta</taxon>
        <taxon>Embryophyta</taxon>
        <taxon>Marchantiophyta</taxon>
        <taxon>Marchantiopsida</taxon>
        <taxon>Marchantiidae</taxon>
        <taxon>Marchantiales</taxon>
        <taxon>Ricciaceae</taxon>
        <taxon>Riccia</taxon>
    </lineage>
</organism>
<dbReference type="CDD" id="cd11577">
    <property type="entry name" value="GH71"/>
    <property type="match status" value="1"/>
</dbReference>
<dbReference type="AlphaFoldDB" id="A0ABD1Z855"/>
<dbReference type="Proteomes" id="UP001605036">
    <property type="component" value="Unassembled WGS sequence"/>
</dbReference>
<evidence type="ECO:0000313" key="3">
    <source>
        <dbReference type="Proteomes" id="UP001605036"/>
    </source>
</evidence>
<keyword evidence="3" id="KW-1185">Reference proteome</keyword>
<dbReference type="Gene3D" id="3.20.20.80">
    <property type="entry name" value="Glycosidases"/>
    <property type="match status" value="1"/>
</dbReference>
<dbReference type="Pfam" id="PF03659">
    <property type="entry name" value="Glyco_hydro_71"/>
    <property type="match status" value="2"/>
</dbReference>
<proteinExistence type="predicted"/>
<reference evidence="2 3" key="1">
    <citation type="submission" date="2024-09" db="EMBL/GenBank/DDBJ databases">
        <title>Chromosome-scale assembly of Riccia fluitans.</title>
        <authorList>
            <person name="Paukszto L."/>
            <person name="Sawicki J."/>
            <person name="Karawczyk K."/>
            <person name="Piernik-Szablinska J."/>
            <person name="Szczecinska M."/>
            <person name="Mazdziarz M."/>
        </authorList>
    </citation>
    <scope>NUCLEOTIDE SEQUENCE [LARGE SCALE GENOMIC DNA]</scope>
    <source>
        <strain evidence="2">Rf_01</strain>
        <tissue evidence="2">Aerial parts of the thallus</tissue>
    </source>
</reference>
<evidence type="ECO:0000313" key="2">
    <source>
        <dbReference type="EMBL" id="KAL2643979.1"/>
    </source>
</evidence>
<evidence type="ECO:0000256" key="1">
    <source>
        <dbReference type="SAM" id="SignalP"/>
    </source>
</evidence>
<dbReference type="EMBL" id="JBHFFA010000002">
    <property type="protein sequence ID" value="KAL2643979.1"/>
    <property type="molecule type" value="Genomic_DNA"/>
</dbReference>
<dbReference type="InterPro" id="IPR005197">
    <property type="entry name" value="Glyco_hydro_71"/>
</dbReference>
<name>A0ABD1Z855_9MARC</name>
<keyword evidence="1" id="KW-0732">Signal</keyword>
<sequence length="486" mass="52746">MKSIALSAILLLAVVLGNHARIASGRLVFAHYLIYAPDTIATYKAEIQLAQSKGIDAFALNTNVYRKNLFDQMYQAARELGTGFKIFISADIHADGNGRLSPADVVDMMTSYRTHPNQLTYEGKSFFTSWLGNDDSYWSFYGYANSFTAWRDIFNRAGGKSLYYFIPFFPTDGSYNGVTGVFNIFGTLVDGYYGWDTSAWNYINNNFDTLGTSPGDATSLQACVDAGKTYMASVSAWFFKNLGGQQCCPSTTPSCSPTSSDQSGCPCQVKGNYQGSGLWLQHWTQIINNPPPLVEIVSWNDWIEGHYVSPNLSVGAASSGVDVAGFPHDAFLDLGKHYIDWYKTGTEPVPSQDSLYLFYYTQSSRVSISGQCSILHQDSLSDVVYAVIKLSPGPAATITINSGGHSTVGTATQGVNVIGMGFFEGTQSVTFVRGSVTYTLTGAKQISNRGLSSYNYNVYSAFCKNIQNGACGSGFISDSVRSALAA</sequence>
<accession>A0ABD1Z855</accession>
<gene>
    <name evidence="2" type="ORF">R1flu_011566</name>
</gene>
<feature type="chain" id="PRO_5044828460" evidence="1">
    <location>
        <begin position="26"/>
        <end position="486"/>
    </location>
</feature>
<feature type="signal peptide" evidence="1">
    <location>
        <begin position="1"/>
        <end position="25"/>
    </location>
</feature>
<protein>
    <submittedName>
        <fullName evidence="2">Uncharacterized protein</fullName>
    </submittedName>
</protein>